<keyword evidence="1" id="KW-0812">Transmembrane</keyword>
<keyword evidence="1" id="KW-0472">Membrane</keyword>
<gene>
    <name evidence="2" type="ORF">OSTLU_33584</name>
</gene>
<dbReference type="AlphaFoldDB" id="A4S2V7"/>
<sequence>MAPLTLLTFPQIWKNYVNVMAGDLMALGAVSWQGYGAGMLGNLLLLSYFADKREPAATAAQAIGVTTSFMLLTQIAWTGNIHNVAPAVMFASSAFIIAGTSLSVARYFDYAHGERGQKMWELYQAALGIIGIIATPQIISNALTPALGWLPSELAILALVFASRADALPSKWSECSGWTATALFMSMPVAQIASNLSTPELLQGLSVLTSVFITSGNALMLSRALFTRDAVWIAGSFWATFVGGWGVLLTLFMAHNPLTGERYLSEMEFSTITALLAAYTVVVIGGQLKTQFYTDAEEDDSSQSVEITSR</sequence>
<dbReference type="GO" id="GO:0005363">
    <property type="term" value="F:maltose transmembrane transporter activity"/>
    <property type="evidence" value="ECO:0007669"/>
    <property type="project" value="TreeGrafter"/>
</dbReference>
<dbReference type="OrthoDB" id="8048523at2759"/>
<feature type="transmembrane region" description="Helical" evidence="1">
    <location>
        <begin position="89"/>
        <end position="108"/>
    </location>
</feature>
<feature type="transmembrane region" description="Helical" evidence="1">
    <location>
        <begin position="231"/>
        <end position="254"/>
    </location>
</feature>
<evidence type="ECO:0000313" key="3">
    <source>
        <dbReference type="Proteomes" id="UP000001568"/>
    </source>
</evidence>
<feature type="transmembrane region" description="Helical" evidence="1">
    <location>
        <begin position="201"/>
        <end position="219"/>
    </location>
</feature>
<dbReference type="GO" id="GO:0009941">
    <property type="term" value="C:chloroplast envelope"/>
    <property type="evidence" value="ECO:0007669"/>
    <property type="project" value="TreeGrafter"/>
</dbReference>
<evidence type="ECO:0000256" key="1">
    <source>
        <dbReference type="SAM" id="Phobius"/>
    </source>
</evidence>
<dbReference type="PANTHER" id="PTHR34809">
    <property type="entry name" value="MALTOSE EXCESS PROTEIN 1, CHLOROPLASTIC-RELATED"/>
    <property type="match status" value="1"/>
</dbReference>
<feature type="transmembrane region" description="Helical" evidence="1">
    <location>
        <begin position="57"/>
        <end position="77"/>
    </location>
</feature>
<feature type="transmembrane region" description="Helical" evidence="1">
    <location>
        <begin position="32"/>
        <end position="50"/>
    </location>
</feature>
<dbReference type="Gramene" id="ABO98106">
    <property type="protein sequence ID" value="ABO98106"/>
    <property type="gene ID" value="OSTLU_33584"/>
</dbReference>
<keyword evidence="1" id="KW-1133">Transmembrane helix</keyword>
<dbReference type="OMA" id="YLQPWIL"/>
<organism evidence="2 3">
    <name type="scientific">Ostreococcus lucimarinus (strain CCE9901)</name>
    <dbReference type="NCBI Taxonomy" id="436017"/>
    <lineage>
        <taxon>Eukaryota</taxon>
        <taxon>Viridiplantae</taxon>
        <taxon>Chlorophyta</taxon>
        <taxon>Mamiellophyceae</taxon>
        <taxon>Mamiellales</taxon>
        <taxon>Bathycoccaceae</taxon>
        <taxon>Ostreococcus</taxon>
    </lineage>
</organism>
<protein>
    <submittedName>
        <fullName evidence="2">Uncharacterized protein</fullName>
    </submittedName>
</protein>
<dbReference type="InterPro" id="IPR034628">
    <property type="entry name" value="MEX1/MEX1-like"/>
</dbReference>
<evidence type="ECO:0000313" key="2">
    <source>
        <dbReference type="EMBL" id="ABO98106.1"/>
    </source>
</evidence>
<dbReference type="GeneID" id="5003764"/>
<dbReference type="KEGG" id="olu:OSTLU_33584"/>
<feature type="transmembrane region" description="Helical" evidence="1">
    <location>
        <begin position="269"/>
        <end position="288"/>
    </location>
</feature>
<dbReference type="STRING" id="436017.A4S2V7"/>
<dbReference type="EMBL" id="CP000589">
    <property type="protein sequence ID" value="ABO98106.1"/>
    <property type="molecule type" value="Genomic_DNA"/>
</dbReference>
<feature type="transmembrane region" description="Helical" evidence="1">
    <location>
        <begin position="120"/>
        <end position="140"/>
    </location>
</feature>
<dbReference type="Proteomes" id="UP000001568">
    <property type="component" value="Chromosome 9"/>
</dbReference>
<dbReference type="PANTHER" id="PTHR34809:SF1">
    <property type="entry name" value="MALTOSE EXCESS PROTEIN 1, CHLOROPLASTIC-RELATED"/>
    <property type="match status" value="1"/>
</dbReference>
<dbReference type="RefSeq" id="XP_001419813.1">
    <property type="nucleotide sequence ID" value="XM_001419776.1"/>
</dbReference>
<accession>A4S2V7</accession>
<dbReference type="eggNOG" id="ENOG502QTKC">
    <property type="taxonomic scope" value="Eukaryota"/>
</dbReference>
<keyword evidence="3" id="KW-1185">Reference proteome</keyword>
<dbReference type="HOGENOM" id="CLU_049521_0_0_1"/>
<reference evidence="2 3" key="1">
    <citation type="journal article" date="2007" name="Proc. Natl. Acad. Sci. U.S.A.">
        <title>The tiny eukaryote Ostreococcus provides genomic insights into the paradox of plankton speciation.</title>
        <authorList>
            <person name="Palenik B."/>
            <person name="Grimwood J."/>
            <person name="Aerts A."/>
            <person name="Rouze P."/>
            <person name="Salamov A."/>
            <person name="Putnam N."/>
            <person name="Dupont C."/>
            <person name="Jorgensen R."/>
            <person name="Derelle E."/>
            <person name="Rombauts S."/>
            <person name="Zhou K."/>
            <person name="Otillar R."/>
            <person name="Merchant S.S."/>
            <person name="Podell S."/>
            <person name="Gaasterland T."/>
            <person name="Napoli C."/>
            <person name="Gendler K."/>
            <person name="Manuell A."/>
            <person name="Tai V."/>
            <person name="Vallon O."/>
            <person name="Piganeau G."/>
            <person name="Jancek S."/>
            <person name="Heijde M."/>
            <person name="Jabbari K."/>
            <person name="Bowler C."/>
            <person name="Lohr M."/>
            <person name="Robbens S."/>
            <person name="Werner G."/>
            <person name="Dubchak I."/>
            <person name="Pazour G.J."/>
            <person name="Ren Q."/>
            <person name="Paulsen I."/>
            <person name="Delwiche C."/>
            <person name="Schmutz J."/>
            <person name="Rokhsar D."/>
            <person name="Van de Peer Y."/>
            <person name="Moreau H."/>
            <person name="Grigoriev I.V."/>
        </authorList>
    </citation>
    <scope>NUCLEOTIDE SEQUENCE [LARGE SCALE GENOMIC DNA]</scope>
    <source>
        <strain evidence="2 3">CCE9901</strain>
    </source>
</reference>
<proteinExistence type="predicted"/>
<name>A4S2V7_OSTLU</name>